<dbReference type="EMBL" id="LAZR01032117">
    <property type="protein sequence ID" value="KKL51821.1"/>
    <property type="molecule type" value="Genomic_DNA"/>
</dbReference>
<accession>A0A0F9DDQ4</accession>
<organism evidence="1">
    <name type="scientific">marine sediment metagenome</name>
    <dbReference type="NCBI Taxonomy" id="412755"/>
    <lineage>
        <taxon>unclassified sequences</taxon>
        <taxon>metagenomes</taxon>
        <taxon>ecological metagenomes</taxon>
    </lineage>
</organism>
<protein>
    <submittedName>
        <fullName evidence="1">Uncharacterized protein</fullName>
    </submittedName>
</protein>
<proteinExistence type="predicted"/>
<sequence length="24" mass="2506">LLLIDPALITTAVTAVKAVRNGKK</sequence>
<comment type="caution">
    <text evidence="1">The sequence shown here is derived from an EMBL/GenBank/DDBJ whole genome shotgun (WGS) entry which is preliminary data.</text>
</comment>
<gene>
    <name evidence="1" type="ORF">LCGC14_2291700</name>
</gene>
<feature type="non-terminal residue" evidence="1">
    <location>
        <position position="1"/>
    </location>
</feature>
<dbReference type="AlphaFoldDB" id="A0A0F9DDQ4"/>
<name>A0A0F9DDQ4_9ZZZZ</name>
<reference evidence="1" key="1">
    <citation type="journal article" date="2015" name="Nature">
        <title>Complex archaea that bridge the gap between prokaryotes and eukaryotes.</title>
        <authorList>
            <person name="Spang A."/>
            <person name="Saw J.H."/>
            <person name="Jorgensen S.L."/>
            <person name="Zaremba-Niedzwiedzka K."/>
            <person name="Martijn J."/>
            <person name="Lind A.E."/>
            <person name="van Eijk R."/>
            <person name="Schleper C."/>
            <person name="Guy L."/>
            <person name="Ettema T.J."/>
        </authorList>
    </citation>
    <scope>NUCLEOTIDE SEQUENCE</scope>
</reference>
<evidence type="ECO:0000313" key="1">
    <source>
        <dbReference type="EMBL" id="KKL51821.1"/>
    </source>
</evidence>